<comment type="similarity">
    <text evidence="1 4">Belongs to the peptidase A1 family.</text>
</comment>
<protein>
    <submittedName>
        <fullName evidence="6">Acid protease</fullName>
    </submittedName>
</protein>
<comment type="caution">
    <text evidence="6">The sequence shown here is derived from an EMBL/GenBank/DDBJ whole genome shotgun (WGS) entry which is preliminary data.</text>
</comment>
<evidence type="ECO:0000259" key="5">
    <source>
        <dbReference type="PROSITE" id="PS51767"/>
    </source>
</evidence>
<accession>A0A9P4YB40</accession>
<dbReference type="Proteomes" id="UP000803844">
    <property type="component" value="Unassembled WGS sequence"/>
</dbReference>
<gene>
    <name evidence="6" type="ORF">M406DRAFT_220168</name>
</gene>
<feature type="non-terminal residue" evidence="6">
    <location>
        <position position="1"/>
    </location>
</feature>
<dbReference type="GO" id="GO:0004190">
    <property type="term" value="F:aspartic-type endopeptidase activity"/>
    <property type="evidence" value="ECO:0007669"/>
    <property type="project" value="UniProtKB-KW"/>
</dbReference>
<dbReference type="InterPro" id="IPR033121">
    <property type="entry name" value="PEPTIDASE_A1"/>
</dbReference>
<evidence type="ECO:0000313" key="6">
    <source>
        <dbReference type="EMBL" id="KAF3769780.1"/>
    </source>
</evidence>
<feature type="active site" evidence="3">
    <location>
        <position position="254"/>
    </location>
</feature>
<dbReference type="Gene3D" id="2.40.70.10">
    <property type="entry name" value="Acid Proteases"/>
    <property type="match status" value="2"/>
</dbReference>
<dbReference type="InterPro" id="IPR001969">
    <property type="entry name" value="Aspartic_peptidase_AS"/>
</dbReference>
<keyword evidence="7" id="KW-1185">Reference proteome</keyword>
<keyword evidence="4" id="KW-0378">Hydrolase</keyword>
<dbReference type="GO" id="GO:0006508">
    <property type="term" value="P:proteolysis"/>
    <property type="evidence" value="ECO:0007669"/>
    <property type="project" value="UniProtKB-KW"/>
</dbReference>
<name>A0A9P4YB40_CRYP1</name>
<dbReference type="PROSITE" id="PS51767">
    <property type="entry name" value="PEPTIDASE_A1"/>
    <property type="match status" value="1"/>
</dbReference>
<dbReference type="InterPro" id="IPR034164">
    <property type="entry name" value="Pepsin-like_dom"/>
</dbReference>
<feature type="domain" description="Peptidase A1" evidence="5">
    <location>
        <begin position="3"/>
        <end position="368"/>
    </location>
</feature>
<dbReference type="PROSITE" id="PS00018">
    <property type="entry name" value="EF_HAND_1"/>
    <property type="match status" value="1"/>
</dbReference>
<dbReference type="PRINTS" id="PR00792">
    <property type="entry name" value="PEPSIN"/>
</dbReference>
<dbReference type="Pfam" id="PF00026">
    <property type="entry name" value="Asp"/>
    <property type="match status" value="1"/>
</dbReference>
<evidence type="ECO:0000313" key="7">
    <source>
        <dbReference type="Proteomes" id="UP000803844"/>
    </source>
</evidence>
<keyword evidence="2 4" id="KW-0064">Aspartyl protease</keyword>
<dbReference type="SUPFAM" id="SSF50630">
    <property type="entry name" value="Acid proteases"/>
    <property type="match status" value="1"/>
</dbReference>
<dbReference type="PANTHER" id="PTHR47966:SF47">
    <property type="entry name" value="ENDOPEPTIDASE, PUTATIVE (AFU_ORTHOLOGUE AFUA_3G01220)-RELATED"/>
    <property type="match status" value="1"/>
</dbReference>
<dbReference type="CDD" id="cd05471">
    <property type="entry name" value="pepsin_like"/>
    <property type="match status" value="1"/>
</dbReference>
<sequence length="371" mass="39525">TSYIAQVTVGTQTVPLLVDTGSSDLWVAPSSFQCLDESGKATNQSACDFPAFYEGSFSGGVVPDEYFSIIYGNGQYLYGPYGLESVSFGGVTVHNQQIALPSEGYFHASTGDFAGLLGLAYPAMVPARKGQAPKPALNNSDEFGEHDTWFFNAVRQNLTEPIFSMALDVDGDGLLGIGEIVDVPLVGNFTSTPILVVNANDVQTNLVNETRAATNFTYYTIIADDYIIDGKPFSKLSEENNDIPASQGFPVVVDSGWSANVLPPSLVTHFYDTFADPPKLVDIGGGNTMFTAPCDATVPEFGVQIGTEVFTMARETILVSRLNTTLNGTMVCGLGIQPGVEFAGVLGDTFLSNVVAVFDVGASEMRFGQRV</sequence>
<dbReference type="RefSeq" id="XP_040780741.1">
    <property type="nucleotide sequence ID" value="XM_040915560.1"/>
</dbReference>
<dbReference type="GO" id="GO:0000324">
    <property type="term" value="C:fungal-type vacuole"/>
    <property type="evidence" value="ECO:0007669"/>
    <property type="project" value="TreeGrafter"/>
</dbReference>
<evidence type="ECO:0000256" key="3">
    <source>
        <dbReference type="PIRSR" id="PIRSR601461-1"/>
    </source>
</evidence>
<reference evidence="6" key="1">
    <citation type="journal article" date="2020" name="Phytopathology">
        <title>Genome sequence of the chestnut blight fungus Cryphonectria parasitica EP155: A fundamental resource for an archetypical invasive plant pathogen.</title>
        <authorList>
            <person name="Crouch J.A."/>
            <person name="Dawe A."/>
            <person name="Aerts A."/>
            <person name="Barry K."/>
            <person name="Churchill A.C.L."/>
            <person name="Grimwood J."/>
            <person name="Hillman B."/>
            <person name="Milgroom M.G."/>
            <person name="Pangilinan J."/>
            <person name="Smith M."/>
            <person name="Salamov A."/>
            <person name="Schmutz J."/>
            <person name="Yadav J."/>
            <person name="Grigoriev I.V."/>
            <person name="Nuss D."/>
        </authorList>
    </citation>
    <scope>NUCLEOTIDE SEQUENCE</scope>
    <source>
        <strain evidence="6">EP155</strain>
    </source>
</reference>
<dbReference type="OrthoDB" id="15189at2759"/>
<evidence type="ECO:0000256" key="1">
    <source>
        <dbReference type="ARBA" id="ARBA00007447"/>
    </source>
</evidence>
<dbReference type="InterPro" id="IPR001461">
    <property type="entry name" value="Aspartic_peptidase_A1"/>
</dbReference>
<dbReference type="InterPro" id="IPR021109">
    <property type="entry name" value="Peptidase_aspartic_dom_sf"/>
</dbReference>
<evidence type="ECO:0000256" key="4">
    <source>
        <dbReference type="RuleBase" id="RU000454"/>
    </source>
</evidence>
<dbReference type="PANTHER" id="PTHR47966">
    <property type="entry name" value="BETA-SITE APP-CLEAVING ENZYME, ISOFORM A-RELATED"/>
    <property type="match status" value="1"/>
</dbReference>
<dbReference type="EMBL" id="MU032344">
    <property type="protein sequence ID" value="KAF3769780.1"/>
    <property type="molecule type" value="Genomic_DNA"/>
</dbReference>
<dbReference type="PROSITE" id="PS00141">
    <property type="entry name" value="ASP_PROTEASE"/>
    <property type="match status" value="1"/>
</dbReference>
<dbReference type="InterPro" id="IPR018247">
    <property type="entry name" value="EF_Hand_1_Ca_BS"/>
</dbReference>
<proteinExistence type="inferred from homology"/>
<feature type="non-terminal residue" evidence="6">
    <location>
        <position position="371"/>
    </location>
</feature>
<feature type="active site" evidence="3">
    <location>
        <position position="19"/>
    </location>
</feature>
<organism evidence="6 7">
    <name type="scientific">Cryphonectria parasitica (strain ATCC 38755 / EP155)</name>
    <dbReference type="NCBI Taxonomy" id="660469"/>
    <lineage>
        <taxon>Eukaryota</taxon>
        <taxon>Fungi</taxon>
        <taxon>Dikarya</taxon>
        <taxon>Ascomycota</taxon>
        <taxon>Pezizomycotina</taxon>
        <taxon>Sordariomycetes</taxon>
        <taxon>Sordariomycetidae</taxon>
        <taxon>Diaporthales</taxon>
        <taxon>Cryphonectriaceae</taxon>
        <taxon>Cryphonectria-Endothia species complex</taxon>
        <taxon>Cryphonectria</taxon>
    </lineage>
</organism>
<keyword evidence="4 6" id="KW-0645">Protease</keyword>
<dbReference type="GeneID" id="63832689"/>
<dbReference type="AlphaFoldDB" id="A0A9P4YB40"/>
<evidence type="ECO:0000256" key="2">
    <source>
        <dbReference type="ARBA" id="ARBA00022750"/>
    </source>
</evidence>